<feature type="region of interest" description="Disordered" evidence="1">
    <location>
        <begin position="717"/>
        <end position="926"/>
    </location>
</feature>
<accession>A0ABR1REF1</accession>
<reference evidence="2 3" key="1">
    <citation type="submission" date="2023-01" db="EMBL/GenBank/DDBJ databases">
        <title>Analysis of 21 Apiospora genomes using comparative genomics revels a genus with tremendous synthesis potential of carbohydrate active enzymes and secondary metabolites.</title>
        <authorList>
            <person name="Sorensen T."/>
        </authorList>
    </citation>
    <scope>NUCLEOTIDE SEQUENCE [LARGE SCALE GENOMIC DNA]</scope>
    <source>
        <strain evidence="2 3">CBS 20057</strain>
    </source>
</reference>
<dbReference type="InterPro" id="IPR009072">
    <property type="entry name" value="Histone-fold"/>
</dbReference>
<organism evidence="2 3">
    <name type="scientific">Apiospora marii</name>
    <dbReference type="NCBI Taxonomy" id="335849"/>
    <lineage>
        <taxon>Eukaryota</taxon>
        <taxon>Fungi</taxon>
        <taxon>Dikarya</taxon>
        <taxon>Ascomycota</taxon>
        <taxon>Pezizomycotina</taxon>
        <taxon>Sordariomycetes</taxon>
        <taxon>Xylariomycetidae</taxon>
        <taxon>Amphisphaeriales</taxon>
        <taxon>Apiosporaceae</taxon>
        <taxon>Apiospora</taxon>
    </lineage>
</organism>
<feature type="compositionally biased region" description="Low complexity" evidence="1">
    <location>
        <begin position="802"/>
        <end position="813"/>
    </location>
</feature>
<feature type="region of interest" description="Disordered" evidence="1">
    <location>
        <begin position="468"/>
        <end position="489"/>
    </location>
</feature>
<name>A0ABR1REF1_9PEZI</name>
<dbReference type="PANTHER" id="PTHR15992:SF5">
    <property type="entry name" value="HOLLIDAY JUNCTION RECOGNITION PROTEIN"/>
    <property type="match status" value="1"/>
</dbReference>
<feature type="compositionally biased region" description="Basic and acidic residues" evidence="1">
    <location>
        <begin position="792"/>
        <end position="801"/>
    </location>
</feature>
<evidence type="ECO:0000313" key="3">
    <source>
        <dbReference type="Proteomes" id="UP001396898"/>
    </source>
</evidence>
<dbReference type="Proteomes" id="UP001396898">
    <property type="component" value="Unassembled WGS sequence"/>
</dbReference>
<feature type="compositionally biased region" description="Basic and acidic residues" evidence="1">
    <location>
        <begin position="1"/>
        <end position="21"/>
    </location>
</feature>
<feature type="compositionally biased region" description="Basic and acidic residues" evidence="1">
    <location>
        <begin position="289"/>
        <end position="301"/>
    </location>
</feature>
<sequence length="988" mass="107024">MEPPAKRLKADRPPRDDPHDEANDDELCLPPGEFEARQDPLYELDKSRAKAVFKLKSRFESIFDKYERDFDGEGDEVNLHTGEVIINNGHLQSLEDEQDKEDLSADEEEEERILQGKNPPSTSTSFNSGQSTSYNAASPLQNNWAHPPMPNADLPSFSGLSITPAQHYGMLHPFAAFAPAPVDPMWQTPELQMSGHQGHFGLFGNAYNGQMNPFQGFGYGGSIGRTLNRRAPRRIATAKELAVRNRQDAFLGEELAEDEGNGGFQSHGDEGEDEGEGEGEGESALPGVAKEHGRPEQRSSEPTKQGSQKRDSVPSATTSKTHFPRSDSIIKKGRPTTVDAVQSGSHTSPGVSDKIWVGDVTSTKSPDCQAQHKEHSVAPTNEVVQSAGKTDNPHIPEQSSSFVIELQSAPGGVIPPKQLVAKRIRKEEESLQEVSDTAEGFQSRRSGRPRAKPEFYGDVSWLKTRRPKPDLEAILDPNPNEDDDMRPEATGDELDVETAMLDAPNDTEFLAEETAWENPEDLQPGDIGNKAFIEAAESIFLSRSNHVTESPEWAREPTPNRLSELQPEETVGSERAHPIQQAESFSRNQIDPSYDFSDDNDMFQDPESPKLPGEVEPGIRKSPETESEGLDLSNGATGHAIIPEAEGSSNTPTNLDEEVSAVESLSTATTVETTELSRKPSLSEINIGEATHVVLEEAGEEKNARAASPEILVDRTAIAAGELASRKASPEEHEHDSSGPTGSSEPRERVSSPPLGSELSPSLSRAKAKPKRPQPDSAASPRTPTKKAKTKRTLDNERGEQSTKQQTATSSATNRLTASAKKHALASLIPDNSDDEDEISILAHTPTSSRHADAAPPSSSPLGSNAVEPFTPSSHRARSNRRRSLGGGSAAAVRQSGSRHAPATDAARRRSKAGHRAAAAAATAATRTTAVSSPLLQRVLKTPRTARRYHNPSCMEEEGLVRTPGGTMRRCGVDGFVCDRDFCLTCCK</sequence>
<dbReference type="Pfam" id="PF10384">
    <property type="entry name" value="Scm3"/>
    <property type="match status" value="1"/>
</dbReference>
<gene>
    <name evidence="2" type="ORF">PG991_011164</name>
</gene>
<feature type="region of interest" description="Disordered" evidence="1">
    <location>
        <begin position="88"/>
        <end position="149"/>
    </location>
</feature>
<feature type="region of interest" description="Disordered" evidence="1">
    <location>
        <begin position="254"/>
        <end position="396"/>
    </location>
</feature>
<feature type="compositionally biased region" description="Polar residues" evidence="1">
    <location>
        <begin position="581"/>
        <end position="591"/>
    </location>
</feature>
<feature type="region of interest" description="Disordered" evidence="1">
    <location>
        <begin position="1"/>
        <end position="40"/>
    </location>
</feature>
<feature type="compositionally biased region" description="Acidic residues" evidence="1">
    <location>
        <begin position="94"/>
        <end position="111"/>
    </location>
</feature>
<proteinExistence type="predicted"/>
<evidence type="ECO:0000313" key="2">
    <source>
        <dbReference type="EMBL" id="KAK8008613.1"/>
    </source>
</evidence>
<protein>
    <recommendedName>
        <fullName evidence="4">Centromere protein Scm3</fullName>
    </recommendedName>
</protein>
<comment type="caution">
    <text evidence="2">The sequence shown here is derived from an EMBL/GenBank/DDBJ whole genome shotgun (WGS) entry which is preliminary data.</text>
</comment>
<feature type="compositionally biased region" description="Basic and acidic residues" evidence="1">
    <location>
        <begin position="724"/>
        <end position="737"/>
    </location>
</feature>
<feature type="compositionally biased region" description="Acidic residues" evidence="1">
    <location>
        <begin position="479"/>
        <end position="489"/>
    </location>
</feature>
<feature type="compositionally biased region" description="Basic residues" evidence="1">
    <location>
        <begin position="875"/>
        <end position="884"/>
    </location>
</feature>
<evidence type="ECO:0008006" key="4">
    <source>
        <dbReference type="Google" id="ProtNLM"/>
    </source>
</evidence>
<feature type="compositionally biased region" description="Polar residues" evidence="1">
    <location>
        <begin position="378"/>
        <end position="389"/>
    </location>
</feature>
<feature type="region of interest" description="Disordered" evidence="1">
    <location>
        <begin position="544"/>
        <end position="687"/>
    </location>
</feature>
<feature type="compositionally biased region" description="Low complexity" evidence="1">
    <location>
        <begin position="751"/>
        <end position="764"/>
    </location>
</feature>
<keyword evidence="3" id="KW-1185">Reference proteome</keyword>
<feature type="compositionally biased region" description="Polar residues" evidence="1">
    <location>
        <begin position="118"/>
        <end position="144"/>
    </location>
</feature>
<feature type="compositionally biased region" description="Polar residues" evidence="1">
    <location>
        <begin position="663"/>
        <end position="674"/>
    </location>
</feature>
<feature type="region of interest" description="Disordered" evidence="1">
    <location>
        <begin position="428"/>
        <end position="452"/>
    </location>
</feature>
<dbReference type="Gene3D" id="1.10.20.10">
    <property type="entry name" value="Histone, subunit A"/>
    <property type="match status" value="1"/>
</dbReference>
<dbReference type="EMBL" id="JAQQWI010000016">
    <property type="protein sequence ID" value="KAK8008613.1"/>
    <property type="molecule type" value="Genomic_DNA"/>
</dbReference>
<feature type="compositionally biased region" description="Polar residues" evidence="1">
    <location>
        <begin position="339"/>
        <end position="350"/>
    </location>
</feature>
<dbReference type="PANTHER" id="PTHR15992">
    <property type="entry name" value="HOLLIDAY JUNCTION RECOGNITION PROTEIN"/>
    <property type="match status" value="1"/>
</dbReference>
<feature type="compositionally biased region" description="Acidic residues" evidence="1">
    <location>
        <begin position="270"/>
        <end position="281"/>
    </location>
</feature>
<dbReference type="InterPro" id="IPR018465">
    <property type="entry name" value="Scm3/HJURP"/>
</dbReference>
<evidence type="ECO:0000256" key="1">
    <source>
        <dbReference type="SAM" id="MobiDB-lite"/>
    </source>
</evidence>
<feature type="compositionally biased region" description="Low complexity" evidence="1">
    <location>
        <begin position="916"/>
        <end position="926"/>
    </location>
</feature>